<feature type="transmembrane region" description="Helical" evidence="1">
    <location>
        <begin position="192"/>
        <end position="218"/>
    </location>
</feature>
<feature type="transmembrane region" description="Helical" evidence="1">
    <location>
        <begin position="225"/>
        <end position="245"/>
    </location>
</feature>
<dbReference type="Gene3D" id="1.20.1250.20">
    <property type="entry name" value="MFS general substrate transporter like domains"/>
    <property type="match status" value="2"/>
</dbReference>
<dbReference type="PANTHER" id="PTHR11360:SF310">
    <property type="entry name" value="MONOCARBOXYLATE TRANSPORTER 9-LIKE"/>
    <property type="match status" value="1"/>
</dbReference>
<feature type="transmembrane region" description="Helical" evidence="1">
    <location>
        <begin position="98"/>
        <end position="120"/>
    </location>
</feature>
<evidence type="ECO:0000313" key="2">
    <source>
        <dbReference type="Proteomes" id="UP000694941"/>
    </source>
</evidence>
<dbReference type="PANTHER" id="PTHR11360">
    <property type="entry name" value="MONOCARBOXYLATE TRANSPORTER"/>
    <property type="match status" value="1"/>
</dbReference>
<keyword evidence="1" id="KW-0812">Transmembrane</keyword>
<dbReference type="SUPFAM" id="SSF103473">
    <property type="entry name" value="MFS general substrate transporter"/>
    <property type="match status" value="1"/>
</dbReference>
<feature type="transmembrane region" description="Helical" evidence="1">
    <location>
        <begin position="499"/>
        <end position="522"/>
    </location>
</feature>
<dbReference type="GeneID" id="111086710"/>
<dbReference type="InterPro" id="IPR036259">
    <property type="entry name" value="MFS_trans_sf"/>
</dbReference>
<feature type="transmembrane region" description="Helical" evidence="1">
    <location>
        <begin position="467"/>
        <end position="487"/>
    </location>
</feature>
<feature type="transmembrane region" description="Helical" evidence="1">
    <location>
        <begin position="377"/>
        <end position="396"/>
    </location>
</feature>
<keyword evidence="1" id="KW-0472">Membrane</keyword>
<dbReference type="RefSeq" id="XP_022246363.1">
    <property type="nucleotide sequence ID" value="XM_022390655.1"/>
</dbReference>
<name>A0ABM1SRV7_LIMPO</name>
<sequence length="537" mass="59335">MDRDPRLVSGLVKNDTNSVNQRCNDVYSYSMDQNDIGVLNQMNDEKLQEKTQMLYTSKYCFNKAEEHFEGICSENEDNEIDNTQTQTFSSNTDFYQRWCWVVVCAVFVGFSLLAGLFYTVNLHFVVFLHEFHESRAHTAWIGSLFTAMMQLGGPFATIIIKAVGCRTTIISGAVGMTIGYIISSFATGVNYLIVSLGIFTASCISLVYSGFTVALGLYCHKYHGISTGIAFSGVGFGIFLFSHMLQNILDEYGWRGMMFIEAGMALNVCVCGAMIFPLPSTSSQSSQFVDVGKETSLIVVENVTDEAKVQTFLKKICNHSKFSKPVAFGSAFLRANLLFVDPKFTCFNIACTFWIMGVFALYVIYKDIAIFFDHGDQFSTVLSCMGIADIIGRVLVGIISTNPKCHTVVYSVVCHFVTSIAIALHIFAKPFEVFLSLGIVFSFCYAKQCVILALAPAAMYGRERLAATFGCLLFFCGCGALIGPPIGGWLMDTTGNCTALIWFSSLSNLGAAFLMLVVYLLIKNEKKCEQLMLQTKV</sequence>
<feature type="transmembrane region" description="Helical" evidence="1">
    <location>
        <begin position="257"/>
        <end position="278"/>
    </location>
</feature>
<dbReference type="Pfam" id="PF07690">
    <property type="entry name" value="MFS_1"/>
    <property type="match status" value="1"/>
</dbReference>
<accession>A0ABM1SRV7</accession>
<feature type="transmembrane region" description="Helical" evidence="1">
    <location>
        <begin position="408"/>
        <end position="428"/>
    </location>
</feature>
<feature type="transmembrane region" description="Helical" evidence="1">
    <location>
        <begin position="434"/>
        <end position="455"/>
    </location>
</feature>
<feature type="transmembrane region" description="Helical" evidence="1">
    <location>
        <begin position="140"/>
        <end position="160"/>
    </location>
</feature>
<dbReference type="Proteomes" id="UP000694941">
    <property type="component" value="Unplaced"/>
</dbReference>
<feature type="transmembrane region" description="Helical" evidence="1">
    <location>
        <begin position="344"/>
        <end position="365"/>
    </location>
</feature>
<reference evidence="3" key="1">
    <citation type="submission" date="2025-08" db="UniProtKB">
        <authorList>
            <consortium name="RefSeq"/>
        </authorList>
    </citation>
    <scope>IDENTIFICATION</scope>
    <source>
        <tissue evidence="3">Muscle</tissue>
    </source>
</reference>
<proteinExistence type="predicted"/>
<dbReference type="InterPro" id="IPR011701">
    <property type="entry name" value="MFS"/>
</dbReference>
<dbReference type="InterPro" id="IPR050327">
    <property type="entry name" value="Proton-linked_MCT"/>
</dbReference>
<feature type="transmembrane region" description="Helical" evidence="1">
    <location>
        <begin position="167"/>
        <end position="186"/>
    </location>
</feature>
<gene>
    <name evidence="3" type="primary">LOC111086710</name>
</gene>
<protein>
    <submittedName>
        <fullName evidence="3">Monocarboxylate transporter 12-like</fullName>
    </submittedName>
</protein>
<keyword evidence="1" id="KW-1133">Transmembrane helix</keyword>
<evidence type="ECO:0000313" key="3">
    <source>
        <dbReference type="RefSeq" id="XP_022246363.1"/>
    </source>
</evidence>
<evidence type="ECO:0000256" key="1">
    <source>
        <dbReference type="SAM" id="Phobius"/>
    </source>
</evidence>
<keyword evidence="2" id="KW-1185">Reference proteome</keyword>
<organism evidence="2 3">
    <name type="scientific">Limulus polyphemus</name>
    <name type="common">Atlantic horseshoe crab</name>
    <dbReference type="NCBI Taxonomy" id="6850"/>
    <lineage>
        <taxon>Eukaryota</taxon>
        <taxon>Metazoa</taxon>
        <taxon>Ecdysozoa</taxon>
        <taxon>Arthropoda</taxon>
        <taxon>Chelicerata</taxon>
        <taxon>Merostomata</taxon>
        <taxon>Xiphosura</taxon>
        <taxon>Limulidae</taxon>
        <taxon>Limulus</taxon>
    </lineage>
</organism>